<reference evidence="1" key="1">
    <citation type="submission" date="2022-11" db="EMBL/GenBank/DDBJ databases">
        <title>Minimal conservation of predation-associated metabolite biosynthetic gene clusters underscores biosynthetic potential of Myxococcota including descriptions for ten novel species: Archangium lansinium sp. nov., Myxococcus landrumus sp. nov., Nannocystis bai.</title>
        <authorList>
            <person name="Ahearne A."/>
            <person name="Stevens C."/>
            <person name="Dowd S."/>
        </authorList>
    </citation>
    <scope>NUCLEOTIDE SEQUENCE</scope>
    <source>
        <strain evidence="1">Fl3</strain>
    </source>
</reference>
<sequence>MFASSVAPRRRSFVAGRGLVLLLVLLGACRRSAETTAPPSTDAPATGSELQRAYDLPGSDVSWSAQDYQEVRDVLVRLERERPELLPRLEGPDAAWMQRLVSLRDIEAAARATTSHDQLGALHLAVADILQLYSARALGRREFGREYAAVATAFFALSAVRVDRLAADDAARSAFVGARFHLARGVHDVLASALALPDVIAPAFAAATLVPLADTVAPWFLPEERDRILDLADRLEAAAVAPADLAALRTAFAPDREPHARVDALAEELREHAEQQEAVLAAVAAGAVDPVEVGREGAQVRWAFPDAGFSAVFPQRPNAQRQNFTAADGVAMATRILALKQAGHASRLVSCSARARPIAGRTAADEVRGIADMMHLAGVRAIEVDGAAGLEGTLTTDDAHGLVRVVAVGDATCVVVAEAPRARARELADELRRFVDSFRPGPASPR</sequence>
<keyword evidence="2" id="KW-1185">Reference proteome</keyword>
<evidence type="ECO:0000313" key="2">
    <source>
        <dbReference type="Proteomes" id="UP001164459"/>
    </source>
</evidence>
<name>A0ABY7HFN9_9BACT</name>
<accession>A0ABY7HFN9</accession>
<organism evidence="1 2">
    <name type="scientific">Nannocystis punicea</name>
    <dbReference type="NCBI Taxonomy" id="2995304"/>
    <lineage>
        <taxon>Bacteria</taxon>
        <taxon>Pseudomonadati</taxon>
        <taxon>Myxococcota</taxon>
        <taxon>Polyangia</taxon>
        <taxon>Nannocystales</taxon>
        <taxon>Nannocystaceae</taxon>
        <taxon>Nannocystis</taxon>
    </lineage>
</organism>
<gene>
    <name evidence="1" type="ORF">O0S08_17260</name>
</gene>
<dbReference type="RefSeq" id="WP_269040258.1">
    <property type="nucleotide sequence ID" value="NZ_CP114040.1"/>
</dbReference>
<evidence type="ECO:0000313" key="1">
    <source>
        <dbReference type="EMBL" id="WAS97892.1"/>
    </source>
</evidence>
<protein>
    <submittedName>
        <fullName evidence="1">Uncharacterized protein</fullName>
    </submittedName>
</protein>
<dbReference type="EMBL" id="CP114040">
    <property type="protein sequence ID" value="WAS97892.1"/>
    <property type="molecule type" value="Genomic_DNA"/>
</dbReference>
<proteinExistence type="predicted"/>
<dbReference type="Proteomes" id="UP001164459">
    <property type="component" value="Chromosome"/>
</dbReference>